<feature type="binding site" evidence="6">
    <location>
        <position position="227"/>
    </location>
    <ligand>
        <name>Mg(2+)</name>
        <dbReference type="ChEBI" id="CHEBI:18420"/>
    </ligand>
</feature>
<comment type="similarity">
    <text evidence="1 7">Belongs to the mandelate racemase/muconate lactonizing enzyme family.</text>
</comment>
<keyword evidence="3 6" id="KW-0460">Magnesium</keyword>
<evidence type="ECO:0000256" key="1">
    <source>
        <dbReference type="ARBA" id="ARBA00008031"/>
    </source>
</evidence>
<comment type="cofactor">
    <cofactor evidence="6 7">
        <name>Mg(2+)</name>
        <dbReference type="ChEBI" id="CHEBI:18420"/>
    </cofactor>
    <text evidence="6 7">Binds 1 Mg(2+) ion per subunit.</text>
</comment>
<keyword evidence="4 7" id="KW-0413">Isomerase</keyword>
<dbReference type="GO" id="GO:0009063">
    <property type="term" value="P:amino acid catabolic process"/>
    <property type="evidence" value="ECO:0007669"/>
    <property type="project" value="InterPro"/>
</dbReference>
<dbReference type="InterPro" id="IPR034603">
    <property type="entry name" value="Dipeptide_epimerase"/>
</dbReference>
<dbReference type="InterPro" id="IPR034593">
    <property type="entry name" value="DgoD-like"/>
</dbReference>
<proteinExistence type="inferred from homology"/>
<dbReference type="GO" id="GO:0016855">
    <property type="term" value="F:racemase and epimerase activity, acting on amino acids and derivatives"/>
    <property type="evidence" value="ECO:0007669"/>
    <property type="project" value="UniProtKB-UniRule"/>
</dbReference>
<dbReference type="InterPro" id="IPR018110">
    <property type="entry name" value="Mandel_Rmase/mucon_lact_enz_CS"/>
</dbReference>
<dbReference type="Gene3D" id="3.30.390.10">
    <property type="entry name" value="Enolase-like, N-terminal domain"/>
    <property type="match status" value="1"/>
</dbReference>
<evidence type="ECO:0000313" key="9">
    <source>
        <dbReference type="EMBL" id="ANF54050.1"/>
    </source>
</evidence>
<evidence type="ECO:0000259" key="8">
    <source>
        <dbReference type="SMART" id="SM00922"/>
    </source>
</evidence>
<dbReference type="PANTHER" id="PTHR48080:SF3">
    <property type="entry name" value="ENOLASE SUPERFAMILY MEMBER DDB_G0284701"/>
    <property type="match status" value="1"/>
</dbReference>
<keyword evidence="2 6" id="KW-0479">Metal-binding</keyword>
<feature type="binding site" evidence="6">
    <location>
        <position position="178"/>
    </location>
    <ligand>
        <name>Mg(2+)</name>
        <dbReference type="ChEBI" id="CHEBI:18420"/>
    </ligand>
</feature>
<gene>
    <name evidence="9" type="ORF">DA69_04415</name>
</gene>
<dbReference type="EMBL" id="CP015614">
    <property type="protein sequence ID" value="ANF54050.1"/>
    <property type="molecule type" value="Genomic_DNA"/>
</dbReference>
<feature type="domain" description="Mandelate racemase/muconate lactonizing enzyme C-terminal" evidence="8">
    <location>
        <begin position="132"/>
        <end position="225"/>
    </location>
</feature>
<evidence type="ECO:0000256" key="3">
    <source>
        <dbReference type="ARBA" id="ARBA00022842"/>
    </source>
</evidence>
<dbReference type="Pfam" id="PF13378">
    <property type="entry name" value="MR_MLE_C"/>
    <property type="match status" value="1"/>
</dbReference>
<evidence type="ECO:0000256" key="5">
    <source>
        <dbReference type="PIRSR" id="PIRSR634603-1"/>
    </source>
</evidence>
<dbReference type="Proteomes" id="UP000077603">
    <property type="component" value="Chromosome"/>
</dbReference>
<dbReference type="GO" id="GO:0000287">
    <property type="term" value="F:magnesium ion binding"/>
    <property type="evidence" value="ECO:0007669"/>
    <property type="project" value="UniProtKB-ARBA"/>
</dbReference>
<dbReference type="SUPFAM" id="SSF54826">
    <property type="entry name" value="Enolase N-terminal domain-like"/>
    <property type="match status" value="1"/>
</dbReference>
<dbReference type="SMART" id="SM00922">
    <property type="entry name" value="MR_MLE"/>
    <property type="match status" value="1"/>
</dbReference>
<accession>A0A172Y4B3</accession>
<keyword evidence="10" id="KW-1185">Reference proteome</keyword>
<dbReference type="RefSeq" id="WP_025977273.1">
    <property type="nucleotide sequence ID" value="NZ_CP015614.1"/>
</dbReference>
<dbReference type="KEGG" id="bne:DA69_04415"/>
<feature type="active site" description="Proton acceptor; specific for (R)-substrate epimerization" evidence="5">
    <location>
        <position position="151"/>
    </location>
</feature>
<dbReference type="OrthoDB" id="9782675at2"/>
<dbReference type="InterPro" id="IPR036849">
    <property type="entry name" value="Enolase-like_C_sf"/>
</dbReference>
<dbReference type="Gene3D" id="3.20.20.120">
    <property type="entry name" value="Enolase-like C-terminal domain"/>
    <property type="match status" value="1"/>
</dbReference>
<evidence type="ECO:0000256" key="6">
    <source>
        <dbReference type="PIRSR" id="PIRSR634603-3"/>
    </source>
</evidence>
<dbReference type="SFLD" id="SFLDG00180">
    <property type="entry name" value="muconate_cycloisomerase"/>
    <property type="match status" value="1"/>
</dbReference>
<dbReference type="SUPFAM" id="SSF51604">
    <property type="entry name" value="Enolase C-terminal domain-like"/>
    <property type="match status" value="1"/>
</dbReference>
<dbReference type="AlphaFoldDB" id="A0A172Y4B3"/>
<dbReference type="SFLD" id="SFLDS00001">
    <property type="entry name" value="Enolase"/>
    <property type="match status" value="1"/>
</dbReference>
<dbReference type="InterPro" id="IPR029017">
    <property type="entry name" value="Enolase-like_N"/>
</dbReference>
<sequence length="335" mass="35800">MRGRRLEAWIEPLAFREPLRIAGRTLPGIPGVRVRIVEGQAAGRGEAGGVFYLGDGPDAMLAAIEEVRAEIERGLDRGRLQALLPAGGARNALDAALWELEAALAGEPVWRMAGLPQPRPLVTTCTLGADPPDVLAARLAAFREARAFKLKLEGDLEADRERLALIRKAWPDAWLMADGNEGYRADQLEALFSTLVRFGVSLLEQPLPRGQDEVLAGCNPPLPVAADESLQGLADLEGLVGRYQVANIKLDKCGGLTEGLKMVAVARRLGLRLMIGNMGGSSLAAAPAWLLAQVCDYVDLDGPIFLAADVPGGARYENGLVDMPDDFWGTGSPPD</sequence>
<dbReference type="InterPro" id="IPR029065">
    <property type="entry name" value="Enolase_C-like"/>
</dbReference>
<protein>
    <recommendedName>
        <fullName evidence="7">Dipeptide epimerase</fullName>
        <ecNumber evidence="7">5.1.1.-</ecNumber>
    </recommendedName>
</protein>
<dbReference type="PANTHER" id="PTHR48080">
    <property type="entry name" value="D-GALACTONATE DEHYDRATASE-RELATED"/>
    <property type="match status" value="1"/>
</dbReference>
<dbReference type="STRING" id="588932.DA69_04415"/>
<name>A0A172Y4B3_9CAUL</name>
<organism evidence="9 10">
    <name type="scientific">Brevundimonas naejangsanensis</name>
    <dbReference type="NCBI Taxonomy" id="588932"/>
    <lineage>
        <taxon>Bacteria</taxon>
        <taxon>Pseudomonadati</taxon>
        <taxon>Pseudomonadota</taxon>
        <taxon>Alphaproteobacteria</taxon>
        <taxon>Caulobacterales</taxon>
        <taxon>Caulobacteraceae</taxon>
        <taxon>Brevundimonas</taxon>
    </lineage>
</organism>
<dbReference type="EC" id="5.1.1.-" evidence="7"/>
<dbReference type="eggNOG" id="COG4948">
    <property type="taxonomic scope" value="Bacteria"/>
</dbReference>
<feature type="binding site" evidence="6">
    <location>
        <position position="204"/>
    </location>
    <ligand>
        <name>Mg(2+)</name>
        <dbReference type="ChEBI" id="CHEBI:18420"/>
    </ligand>
</feature>
<dbReference type="PROSITE" id="PS00909">
    <property type="entry name" value="MR_MLE_2"/>
    <property type="match status" value="1"/>
</dbReference>
<evidence type="ECO:0000313" key="10">
    <source>
        <dbReference type="Proteomes" id="UP000077603"/>
    </source>
</evidence>
<evidence type="ECO:0000256" key="2">
    <source>
        <dbReference type="ARBA" id="ARBA00022723"/>
    </source>
</evidence>
<evidence type="ECO:0000256" key="7">
    <source>
        <dbReference type="RuleBase" id="RU366006"/>
    </source>
</evidence>
<feature type="active site" description="Proton acceptor; specific for (S)-substrate epimerization" evidence="5">
    <location>
        <position position="249"/>
    </location>
</feature>
<dbReference type="CDD" id="cd03319">
    <property type="entry name" value="L-Ala-DL-Glu_epimerase"/>
    <property type="match status" value="1"/>
</dbReference>
<dbReference type="InterPro" id="IPR013342">
    <property type="entry name" value="Mandelate_racemase_C"/>
</dbReference>
<evidence type="ECO:0000256" key="4">
    <source>
        <dbReference type="ARBA" id="ARBA00023235"/>
    </source>
</evidence>
<reference evidence="9 10" key="1">
    <citation type="journal article" date="2014" name="Genome Announc.">
        <title>Genome Sequence of a Promising Hydrogen-Producing Facultative Anaerobic Bacterium, Brevundimonas naejangsanensis Strain B1.</title>
        <authorList>
            <person name="Su H."/>
            <person name="Zhang T."/>
            <person name="Bao M."/>
            <person name="Jiang Y."/>
            <person name="Wang Y."/>
            <person name="Tan T."/>
        </authorList>
    </citation>
    <scope>NUCLEOTIDE SEQUENCE [LARGE SCALE GENOMIC DNA]</scope>
    <source>
        <strain evidence="9 10">B1</strain>
    </source>
</reference>